<feature type="region of interest" description="Disordered" evidence="1">
    <location>
        <begin position="306"/>
        <end position="327"/>
    </location>
</feature>
<sequence length="519" mass="55824">MSAPPPKEEELFSFDAFDELYSLTSSPLNNSGAFSPFGTDDSTPIPIYAAAPPPPPPVPLVAESAATPSTPSLKFARDYSFPTLSGTQVPKKVIVVLSSYESSSPSLSLAISVKVTGDPNGLRTRAGGDVRASVEVQAKKGDPWEAATEPDGPFVMKKDNNKDSWSWSSYLQFTHLSNFQNSKKTSVGDFVLGFTVLDGKNVIAEFNSEPITIARLKRGKVETKSEAKPPRTKAKPTSSARKAPSEFESGSTSEESSGDSMNSEQASAISSLFSNLDPDNSLGATFKRNYSKIANMKVKDLLSAIKRQRKKKRRSESVPTDFEQRPDPATSTQVIFAFLDEFKLAYPSAAMETREVTRSFISGGEIDDEHQAVLMRFIKFVNTALGHLESYTLHNLALYVADSGDAPAPLPQLTVEIGTALSKAGYGTREQIANIRTHLSACVADLSKSALPEIRDSGVLDPALAAAEGQRQTGNEARLAAFEKIGQQPLASDNACPMFRLMGLLHGLGLGKDAASKCK</sequence>
<evidence type="ECO:0000256" key="1">
    <source>
        <dbReference type="SAM" id="MobiDB-lite"/>
    </source>
</evidence>
<dbReference type="Proteomes" id="UP001165060">
    <property type="component" value="Unassembled WGS sequence"/>
</dbReference>
<proteinExistence type="predicted"/>
<accession>A0ABQ6MI65</accession>
<reference evidence="2 3" key="1">
    <citation type="journal article" date="2023" name="Commun. Biol.">
        <title>Genome analysis of Parmales, the sister group of diatoms, reveals the evolutionary specialization of diatoms from phago-mixotrophs to photoautotrophs.</title>
        <authorList>
            <person name="Ban H."/>
            <person name="Sato S."/>
            <person name="Yoshikawa S."/>
            <person name="Yamada K."/>
            <person name="Nakamura Y."/>
            <person name="Ichinomiya M."/>
            <person name="Sato N."/>
            <person name="Blanc-Mathieu R."/>
            <person name="Endo H."/>
            <person name="Kuwata A."/>
            <person name="Ogata H."/>
        </authorList>
    </citation>
    <scope>NUCLEOTIDE SEQUENCE [LARGE SCALE GENOMIC DNA]</scope>
</reference>
<feature type="region of interest" description="Disordered" evidence="1">
    <location>
        <begin position="219"/>
        <end position="264"/>
    </location>
</feature>
<protein>
    <submittedName>
        <fullName evidence="2">Uncharacterized protein</fullName>
    </submittedName>
</protein>
<keyword evidence="3" id="KW-1185">Reference proteome</keyword>
<evidence type="ECO:0000313" key="3">
    <source>
        <dbReference type="Proteomes" id="UP001165060"/>
    </source>
</evidence>
<organism evidence="2 3">
    <name type="scientific">Tetraparma gracilis</name>
    <dbReference type="NCBI Taxonomy" id="2962635"/>
    <lineage>
        <taxon>Eukaryota</taxon>
        <taxon>Sar</taxon>
        <taxon>Stramenopiles</taxon>
        <taxon>Ochrophyta</taxon>
        <taxon>Bolidophyceae</taxon>
        <taxon>Parmales</taxon>
        <taxon>Triparmaceae</taxon>
        <taxon>Tetraparma</taxon>
    </lineage>
</organism>
<dbReference type="EMBL" id="BRYB01001472">
    <property type="protein sequence ID" value="GMI26539.1"/>
    <property type="molecule type" value="Genomic_DNA"/>
</dbReference>
<feature type="compositionally biased region" description="Basic and acidic residues" evidence="1">
    <location>
        <begin position="219"/>
        <end position="229"/>
    </location>
</feature>
<evidence type="ECO:0000313" key="2">
    <source>
        <dbReference type="EMBL" id="GMI26539.1"/>
    </source>
</evidence>
<gene>
    <name evidence="2" type="ORF">TeGR_g10635</name>
</gene>
<name>A0ABQ6MI65_9STRA</name>
<comment type="caution">
    <text evidence="2">The sequence shown here is derived from an EMBL/GenBank/DDBJ whole genome shotgun (WGS) entry which is preliminary data.</text>
</comment>
<feature type="compositionally biased region" description="Low complexity" evidence="1">
    <location>
        <begin position="246"/>
        <end position="264"/>
    </location>
</feature>